<feature type="DNA-binding region" description="OmpR/PhoB-type" evidence="2">
    <location>
        <begin position="1"/>
        <end position="76"/>
    </location>
</feature>
<dbReference type="InterPro" id="IPR016032">
    <property type="entry name" value="Sig_transdc_resp-reg_C-effctor"/>
</dbReference>
<reference evidence="4 5" key="1">
    <citation type="journal article" date="2019" name="Int. J. Syst. Evol. Microbiol.">
        <title>The Global Catalogue of Microorganisms (GCM) 10K type strain sequencing project: providing services to taxonomists for standard genome sequencing and annotation.</title>
        <authorList>
            <consortium name="The Broad Institute Genomics Platform"/>
            <consortium name="The Broad Institute Genome Sequencing Center for Infectious Disease"/>
            <person name="Wu L."/>
            <person name="Ma J."/>
        </authorList>
    </citation>
    <scope>NUCLEOTIDE SEQUENCE [LARGE SCALE GENOMIC DNA]</scope>
    <source>
        <strain evidence="4 5">JCM 6833</strain>
    </source>
</reference>
<evidence type="ECO:0000313" key="4">
    <source>
        <dbReference type="EMBL" id="GAA2637313.1"/>
    </source>
</evidence>
<dbReference type="SUPFAM" id="SSF46894">
    <property type="entry name" value="C-terminal effector domain of the bipartite response regulators"/>
    <property type="match status" value="1"/>
</dbReference>
<evidence type="ECO:0000259" key="3">
    <source>
        <dbReference type="PROSITE" id="PS51755"/>
    </source>
</evidence>
<dbReference type="Gene3D" id="1.10.10.10">
    <property type="entry name" value="Winged helix-like DNA-binding domain superfamily/Winged helix DNA-binding domain"/>
    <property type="match status" value="1"/>
</dbReference>
<protein>
    <recommendedName>
        <fullName evidence="3">OmpR/PhoB-type domain-containing protein</fullName>
    </recommendedName>
</protein>
<sequence length="76" mass="8536">MHLTATEWGIVEVLAGSPGKLISQRRLLAQVQGSHSLKEAHHLRACLASLRRKLETDPSRPRHLLTEPGMGYRFQP</sequence>
<dbReference type="CDD" id="cd00383">
    <property type="entry name" value="trans_reg_C"/>
    <property type="match status" value="1"/>
</dbReference>
<gene>
    <name evidence="4" type="ORF">GCM10010411_90970</name>
</gene>
<evidence type="ECO:0000256" key="1">
    <source>
        <dbReference type="ARBA" id="ARBA00023125"/>
    </source>
</evidence>
<dbReference type="PROSITE" id="PS51755">
    <property type="entry name" value="OMPR_PHOB"/>
    <property type="match status" value="1"/>
</dbReference>
<feature type="domain" description="OmpR/PhoB-type" evidence="3">
    <location>
        <begin position="1"/>
        <end position="76"/>
    </location>
</feature>
<name>A0ABN3QXE3_9ACTN</name>
<dbReference type="EMBL" id="BAAATD010000022">
    <property type="protein sequence ID" value="GAA2637313.1"/>
    <property type="molecule type" value="Genomic_DNA"/>
</dbReference>
<dbReference type="SMART" id="SM00862">
    <property type="entry name" value="Trans_reg_C"/>
    <property type="match status" value="1"/>
</dbReference>
<dbReference type="Pfam" id="PF00486">
    <property type="entry name" value="Trans_reg_C"/>
    <property type="match status" value="1"/>
</dbReference>
<evidence type="ECO:0000313" key="5">
    <source>
        <dbReference type="Proteomes" id="UP001501509"/>
    </source>
</evidence>
<keyword evidence="1 2" id="KW-0238">DNA-binding</keyword>
<dbReference type="InterPro" id="IPR001867">
    <property type="entry name" value="OmpR/PhoB-type_DNA-bd"/>
</dbReference>
<evidence type="ECO:0000256" key="2">
    <source>
        <dbReference type="PROSITE-ProRule" id="PRU01091"/>
    </source>
</evidence>
<dbReference type="Proteomes" id="UP001501509">
    <property type="component" value="Unassembled WGS sequence"/>
</dbReference>
<accession>A0ABN3QXE3</accession>
<comment type="caution">
    <text evidence="4">The sequence shown here is derived from an EMBL/GenBank/DDBJ whole genome shotgun (WGS) entry which is preliminary data.</text>
</comment>
<keyword evidence="5" id="KW-1185">Reference proteome</keyword>
<organism evidence="4 5">
    <name type="scientific">Actinomadura fulvescens</name>
    <dbReference type="NCBI Taxonomy" id="46160"/>
    <lineage>
        <taxon>Bacteria</taxon>
        <taxon>Bacillati</taxon>
        <taxon>Actinomycetota</taxon>
        <taxon>Actinomycetes</taxon>
        <taxon>Streptosporangiales</taxon>
        <taxon>Thermomonosporaceae</taxon>
        <taxon>Actinomadura</taxon>
    </lineage>
</organism>
<proteinExistence type="predicted"/>
<dbReference type="InterPro" id="IPR036388">
    <property type="entry name" value="WH-like_DNA-bd_sf"/>
</dbReference>